<sequence length="281" mass="31715">MDAGERPKSEDCRHMVKIIVDSMREHSLNPTRKDCTVVAKENTDGFPKSFLDKTEEGETIRCGYFSSLNQLKTSIEYLNRGNTLSRLRKPRCSLECDDDSGPPAAKCAKIDSYGCFNWQPQEYPQEETLLPPGRVAQPTGNYDTSRGPVGHTSSTYPWLSEEESLCEPLTSASPLLTSGCLKRNRCVNPLPVPTPLLTHGCPKRNRCVNPLPVPALLLTPGCSKRNRCANFLRSLAQERDQISRDWKRNDIANPEVKRTRKERLVLLQEGKEREARLGTWE</sequence>
<organism evidence="1 2">
    <name type="scientific">Triplophysa tibetana</name>
    <dbReference type="NCBI Taxonomy" id="1572043"/>
    <lineage>
        <taxon>Eukaryota</taxon>
        <taxon>Metazoa</taxon>
        <taxon>Chordata</taxon>
        <taxon>Craniata</taxon>
        <taxon>Vertebrata</taxon>
        <taxon>Euteleostomi</taxon>
        <taxon>Actinopterygii</taxon>
        <taxon>Neopterygii</taxon>
        <taxon>Teleostei</taxon>
        <taxon>Ostariophysi</taxon>
        <taxon>Cypriniformes</taxon>
        <taxon>Nemacheilidae</taxon>
        <taxon>Triplophysa</taxon>
    </lineage>
</organism>
<reference evidence="1 2" key="1">
    <citation type="journal article" date="2019" name="Mol. Ecol. Resour.">
        <title>Chromosome-level genome assembly of Triplophysa tibetana, a fish adapted to the harsh high-altitude environment of the Tibetan Plateau.</title>
        <authorList>
            <person name="Yang X."/>
            <person name="Liu H."/>
            <person name="Ma Z."/>
            <person name="Zou Y."/>
            <person name="Zou M."/>
            <person name="Mao Y."/>
            <person name="Li X."/>
            <person name="Wang H."/>
            <person name="Chen T."/>
            <person name="Wang W."/>
            <person name="Yang R."/>
        </authorList>
    </citation>
    <scope>NUCLEOTIDE SEQUENCE [LARGE SCALE GENOMIC DNA]</scope>
    <source>
        <strain evidence="1">TTIB1903HZAU</strain>
        <tissue evidence="1">Muscle</tissue>
    </source>
</reference>
<dbReference type="Proteomes" id="UP000324632">
    <property type="component" value="Chromosome 13"/>
</dbReference>
<comment type="caution">
    <text evidence="1">The sequence shown here is derived from an EMBL/GenBank/DDBJ whole genome shotgun (WGS) entry which is preliminary data.</text>
</comment>
<gene>
    <name evidence="1" type="ORF">E1301_Tti013634</name>
</gene>
<evidence type="ECO:0000313" key="1">
    <source>
        <dbReference type="EMBL" id="KAA0713102.1"/>
    </source>
</evidence>
<name>A0A5A9NT07_9TELE</name>
<dbReference type="EMBL" id="SOYY01000013">
    <property type="protein sequence ID" value="KAA0713102.1"/>
    <property type="molecule type" value="Genomic_DNA"/>
</dbReference>
<keyword evidence="2" id="KW-1185">Reference proteome</keyword>
<dbReference type="AlphaFoldDB" id="A0A5A9NT07"/>
<accession>A0A5A9NT07</accession>
<protein>
    <submittedName>
        <fullName evidence="1">Uncharacterized protein</fullName>
    </submittedName>
</protein>
<evidence type="ECO:0000313" key="2">
    <source>
        <dbReference type="Proteomes" id="UP000324632"/>
    </source>
</evidence>
<proteinExistence type="predicted"/>